<reference evidence="9 11" key="1">
    <citation type="submission" date="2015-10" db="EMBL/GenBank/DDBJ databases">
        <title>Draft genome sequence of Salegentibacter salinarum KCTC 12975.</title>
        <authorList>
            <person name="Lin W."/>
            <person name="Zheng Q."/>
        </authorList>
    </citation>
    <scope>NUCLEOTIDE SEQUENCE [LARGE SCALE GENOMIC DNA]</scope>
    <source>
        <strain evidence="9 11">KCTC 12974</strain>
    </source>
</reference>
<dbReference type="GO" id="GO:0005886">
    <property type="term" value="C:plasma membrane"/>
    <property type="evidence" value="ECO:0007669"/>
    <property type="project" value="UniProtKB-SubCell"/>
</dbReference>
<evidence type="ECO:0000313" key="10">
    <source>
        <dbReference type="Proteomes" id="UP000176009"/>
    </source>
</evidence>
<feature type="transmembrane region" description="Helical" evidence="7">
    <location>
        <begin position="77"/>
        <end position="99"/>
    </location>
</feature>
<comment type="subcellular location">
    <subcellularLocation>
        <location evidence="1">Cell membrane</location>
        <topology evidence="1">Multi-pass membrane protein</topology>
    </subcellularLocation>
</comment>
<sequence length="491" mass="56024">MSLQSKTLSGISWTFLEQFGSKAIGFIVQIILARLIEPEEFGLLGMILIFNAVGNSLSDSGMSQSLIRSDNPDEKDFATVFTMNFVISMFLYLVFWFTAPLISEFYDQPRLTNLIRVYSLVIVINSLFTIQKTRLTYNLNFKYQMKAQLPALLIAGSIGILLAFLDFGVWALVYMEIVTGLALTIIYFFQTRWIPKFTLYREKLSEHFSFGYKITLAGILSRIVRNIFPMIIGKYFSAAMVGYYTRASTMKEFPVATISGTLDKVFYPLFSKIKNDTIKLKKAYQRAQILVLLVLSTIMLLLILTAHPLFGVLLGEKWLPAVPYFQLLCITGIFYPLNKYNSNILKIKGRTDLYLKMAVITQVTLILGIILTVRYGIIPLILSQVVNSFIGALINIHFANKFIDYSFKEQFTDVFKTVFPGLVVFTILFSIIKLSPIFDDIHYFFQLITLGSVFLVLLVFIHLIFKTRSIQELLGLIKTSHIGKPLQKFLK</sequence>
<evidence type="ECO:0000313" key="9">
    <source>
        <dbReference type="EMBL" id="PKD22147.1"/>
    </source>
</evidence>
<dbReference type="Proteomes" id="UP000176009">
    <property type="component" value="Unassembled WGS sequence"/>
</dbReference>
<dbReference type="Pfam" id="PF13440">
    <property type="entry name" value="Polysacc_synt_3"/>
    <property type="match status" value="1"/>
</dbReference>
<dbReference type="CDD" id="cd13127">
    <property type="entry name" value="MATE_tuaB_like"/>
    <property type="match status" value="1"/>
</dbReference>
<evidence type="ECO:0000256" key="2">
    <source>
        <dbReference type="ARBA" id="ARBA00007430"/>
    </source>
</evidence>
<evidence type="ECO:0000313" key="8">
    <source>
        <dbReference type="EMBL" id="OEY73947.1"/>
    </source>
</evidence>
<keyword evidence="10" id="KW-1185">Reference proteome</keyword>
<dbReference type="Proteomes" id="UP000232533">
    <property type="component" value="Unassembled WGS sequence"/>
</dbReference>
<dbReference type="RefSeq" id="WP_070052499.1">
    <property type="nucleotide sequence ID" value="NZ_FVZF01000001.1"/>
</dbReference>
<feature type="transmembrane region" description="Helical" evidence="7">
    <location>
        <begin position="149"/>
        <end position="165"/>
    </location>
</feature>
<evidence type="ECO:0000256" key="3">
    <source>
        <dbReference type="ARBA" id="ARBA00022475"/>
    </source>
</evidence>
<feature type="transmembrane region" description="Helical" evidence="7">
    <location>
        <begin position="111"/>
        <end position="128"/>
    </location>
</feature>
<evidence type="ECO:0000256" key="7">
    <source>
        <dbReference type="SAM" id="Phobius"/>
    </source>
</evidence>
<dbReference type="PANTHER" id="PTHR30250">
    <property type="entry name" value="PST FAMILY PREDICTED COLANIC ACID TRANSPORTER"/>
    <property type="match status" value="1"/>
</dbReference>
<dbReference type="InterPro" id="IPR050833">
    <property type="entry name" value="Poly_Biosynth_Transport"/>
</dbReference>
<dbReference type="PANTHER" id="PTHR30250:SF10">
    <property type="entry name" value="LIPOPOLYSACCHARIDE BIOSYNTHESIS PROTEIN WZXC"/>
    <property type="match status" value="1"/>
</dbReference>
<dbReference type="EMBL" id="MJBR01000001">
    <property type="protein sequence ID" value="OEY73947.1"/>
    <property type="molecule type" value="Genomic_DNA"/>
</dbReference>
<gene>
    <name evidence="9" type="ORF">APR40_00540</name>
    <name evidence="8" type="ORF">BHS39_00540</name>
</gene>
<organism evidence="9 11">
    <name type="scientific">Salegentibacter salarius</name>
    <dbReference type="NCBI Taxonomy" id="435906"/>
    <lineage>
        <taxon>Bacteria</taxon>
        <taxon>Pseudomonadati</taxon>
        <taxon>Bacteroidota</taxon>
        <taxon>Flavobacteriia</taxon>
        <taxon>Flavobacteriales</taxon>
        <taxon>Flavobacteriaceae</taxon>
        <taxon>Salegentibacter</taxon>
    </lineage>
</organism>
<comment type="similarity">
    <text evidence="2">Belongs to the polysaccharide synthase family.</text>
</comment>
<feature type="transmembrane region" description="Helical" evidence="7">
    <location>
        <begin position="171"/>
        <end position="189"/>
    </location>
</feature>
<accession>A0A2N0U555</accession>
<feature type="transmembrane region" description="Helical" evidence="7">
    <location>
        <begin position="353"/>
        <end position="371"/>
    </location>
</feature>
<dbReference type="AlphaFoldDB" id="A0A2N0U555"/>
<keyword evidence="5 7" id="KW-1133">Transmembrane helix</keyword>
<feature type="transmembrane region" description="Helical" evidence="7">
    <location>
        <begin position="418"/>
        <end position="438"/>
    </location>
</feature>
<evidence type="ECO:0000313" key="11">
    <source>
        <dbReference type="Proteomes" id="UP000232533"/>
    </source>
</evidence>
<dbReference type="OrthoDB" id="9770347at2"/>
<dbReference type="EMBL" id="LKTR01000001">
    <property type="protein sequence ID" value="PKD22147.1"/>
    <property type="molecule type" value="Genomic_DNA"/>
</dbReference>
<keyword evidence="3" id="KW-1003">Cell membrane</keyword>
<proteinExistence type="inferred from homology"/>
<feature type="transmembrane region" description="Helical" evidence="7">
    <location>
        <begin position="444"/>
        <end position="465"/>
    </location>
</feature>
<evidence type="ECO:0000256" key="1">
    <source>
        <dbReference type="ARBA" id="ARBA00004651"/>
    </source>
</evidence>
<evidence type="ECO:0000256" key="5">
    <source>
        <dbReference type="ARBA" id="ARBA00022989"/>
    </source>
</evidence>
<evidence type="ECO:0000256" key="6">
    <source>
        <dbReference type="ARBA" id="ARBA00023136"/>
    </source>
</evidence>
<comment type="caution">
    <text evidence="9">The sequence shown here is derived from an EMBL/GenBank/DDBJ whole genome shotgun (WGS) entry which is preliminary data.</text>
</comment>
<evidence type="ECO:0000256" key="4">
    <source>
        <dbReference type="ARBA" id="ARBA00022692"/>
    </source>
</evidence>
<keyword evidence="4 7" id="KW-0812">Transmembrane</keyword>
<reference evidence="8 10" key="2">
    <citation type="submission" date="2016-09" db="EMBL/GenBank/DDBJ databases">
        <title>Genome Sequence of Salegentibacter salarius,Isolated from a Marine Solar Saltern of the Yellow Sea in South Korea.</title>
        <authorList>
            <person name="Zheng Q."/>
            <person name="Liu Y."/>
        </authorList>
    </citation>
    <scope>NUCLEOTIDE SEQUENCE [LARGE SCALE GENOMIC DNA]</scope>
    <source>
        <strain evidence="8 10">KCTC 12974</strain>
    </source>
</reference>
<feature type="transmembrane region" description="Helical" evidence="7">
    <location>
        <begin position="289"/>
        <end position="310"/>
    </location>
</feature>
<protein>
    <submittedName>
        <fullName evidence="9">Uncharacterized protein</fullName>
    </submittedName>
</protein>
<feature type="transmembrane region" description="Helical" evidence="7">
    <location>
        <begin position="322"/>
        <end position="341"/>
    </location>
</feature>
<keyword evidence="6 7" id="KW-0472">Membrane</keyword>
<feature type="transmembrane region" description="Helical" evidence="7">
    <location>
        <begin position="377"/>
        <end position="398"/>
    </location>
</feature>
<name>A0A2N0U555_9FLAO</name>